<evidence type="ECO:0000259" key="5">
    <source>
        <dbReference type="PROSITE" id="PS51005"/>
    </source>
</evidence>
<keyword evidence="2" id="KW-0238">DNA-binding</keyword>
<dbReference type="GO" id="GO:0003677">
    <property type="term" value="F:DNA binding"/>
    <property type="evidence" value="ECO:0007669"/>
    <property type="project" value="UniProtKB-KW"/>
</dbReference>
<sequence>MVKRKTSTNNTSTVRVRVESDKDEEILGTDKLELRKLKRIREQEESLKISYRRAEELERQELERLARVSSSFAACRLEIQAAEIFRKQVEALKKRELEKRLISLGYTFNPDDGILLHHHLREKCLENALGFYAILEEADVYAKHPQNLIENYRALAAGNVGYFFTRSRPNETQPDTSTGTDHVQAGHWIFGKELDVLHQGEKVGVKQLLEYCSAGAKTRYKIIEYRLDPCPDNLKDGPWFLCKLYNDGSYMEVQSSL</sequence>
<dbReference type="AlphaFoldDB" id="A0A5N5HBY6"/>
<dbReference type="InterPro" id="IPR036093">
    <property type="entry name" value="NAC_dom_sf"/>
</dbReference>
<name>A0A5N5HBY6_9ROSA</name>
<accession>A0A5N5HBY6</accession>
<dbReference type="Pfam" id="PF02365">
    <property type="entry name" value="NAM"/>
    <property type="match status" value="1"/>
</dbReference>
<keyword evidence="7" id="KW-1185">Reference proteome</keyword>
<reference evidence="6 7" key="1">
    <citation type="submission" date="2019-09" db="EMBL/GenBank/DDBJ databases">
        <authorList>
            <person name="Ou C."/>
        </authorList>
    </citation>
    <scope>NUCLEOTIDE SEQUENCE [LARGE SCALE GENOMIC DNA]</scope>
    <source>
        <strain evidence="6">S2</strain>
        <tissue evidence="6">Leaf</tissue>
    </source>
</reference>
<dbReference type="PANTHER" id="PTHR31719">
    <property type="entry name" value="NAC TRANSCRIPTION FACTOR 56"/>
    <property type="match status" value="1"/>
</dbReference>
<evidence type="ECO:0000256" key="4">
    <source>
        <dbReference type="ARBA" id="ARBA00023242"/>
    </source>
</evidence>
<feature type="domain" description="NAC" evidence="5">
    <location>
        <begin position="102"/>
        <end position="247"/>
    </location>
</feature>
<keyword evidence="4" id="KW-0539">Nucleus</keyword>
<dbReference type="PANTHER" id="PTHR31719:SF43">
    <property type="entry name" value="NAC TRANSCRIPTION FACTOR 56"/>
    <property type="match status" value="1"/>
</dbReference>
<dbReference type="PROSITE" id="PS51005">
    <property type="entry name" value="NAC"/>
    <property type="match status" value="1"/>
</dbReference>
<organism evidence="6 7">
    <name type="scientific">Pyrus ussuriensis x Pyrus communis</name>
    <dbReference type="NCBI Taxonomy" id="2448454"/>
    <lineage>
        <taxon>Eukaryota</taxon>
        <taxon>Viridiplantae</taxon>
        <taxon>Streptophyta</taxon>
        <taxon>Embryophyta</taxon>
        <taxon>Tracheophyta</taxon>
        <taxon>Spermatophyta</taxon>
        <taxon>Magnoliopsida</taxon>
        <taxon>eudicotyledons</taxon>
        <taxon>Gunneridae</taxon>
        <taxon>Pentapetalae</taxon>
        <taxon>rosids</taxon>
        <taxon>fabids</taxon>
        <taxon>Rosales</taxon>
        <taxon>Rosaceae</taxon>
        <taxon>Amygdaloideae</taxon>
        <taxon>Maleae</taxon>
        <taxon>Pyrus</taxon>
    </lineage>
</organism>
<reference evidence="6 7" key="2">
    <citation type="submission" date="2019-11" db="EMBL/GenBank/DDBJ databases">
        <title>A de novo genome assembly of a pear dwarfing rootstock.</title>
        <authorList>
            <person name="Wang F."/>
            <person name="Wang J."/>
            <person name="Li S."/>
            <person name="Zhang Y."/>
            <person name="Fang M."/>
            <person name="Ma L."/>
            <person name="Zhao Y."/>
            <person name="Jiang S."/>
        </authorList>
    </citation>
    <scope>NUCLEOTIDE SEQUENCE [LARGE SCALE GENOMIC DNA]</scope>
    <source>
        <strain evidence="6">S2</strain>
        <tissue evidence="6">Leaf</tissue>
    </source>
</reference>
<dbReference type="EMBL" id="SMOL01000209">
    <property type="protein sequence ID" value="KAB2623642.1"/>
    <property type="molecule type" value="Genomic_DNA"/>
</dbReference>
<evidence type="ECO:0000313" key="6">
    <source>
        <dbReference type="EMBL" id="KAB2623642.1"/>
    </source>
</evidence>
<gene>
    <name evidence="6" type="ORF">D8674_043074</name>
</gene>
<dbReference type="InterPro" id="IPR003441">
    <property type="entry name" value="NAC-dom"/>
</dbReference>
<dbReference type="Proteomes" id="UP000327157">
    <property type="component" value="Unassembled WGS sequence"/>
</dbReference>
<dbReference type="GO" id="GO:0006355">
    <property type="term" value="P:regulation of DNA-templated transcription"/>
    <property type="evidence" value="ECO:0007669"/>
    <property type="project" value="InterPro"/>
</dbReference>
<dbReference type="OrthoDB" id="1429682at2759"/>
<dbReference type="Gene3D" id="2.170.150.80">
    <property type="entry name" value="NAC domain"/>
    <property type="match status" value="1"/>
</dbReference>
<comment type="caution">
    <text evidence="6">The sequence shown here is derived from an EMBL/GenBank/DDBJ whole genome shotgun (WGS) entry which is preliminary data.</text>
</comment>
<protein>
    <submittedName>
        <fullName evidence="6">Protein CUP-SHAPED COTYLEDON 2-like</fullName>
    </submittedName>
</protein>
<keyword evidence="3" id="KW-0804">Transcription</keyword>
<keyword evidence="1" id="KW-0805">Transcription regulation</keyword>
<evidence type="ECO:0000256" key="3">
    <source>
        <dbReference type="ARBA" id="ARBA00023163"/>
    </source>
</evidence>
<proteinExistence type="predicted"/>
<evidence type="ECO:0000256" key="1">
    <source>
        <dbReference type="ARBA" id="ARBA00023015"/>
    </source>
</evidence>
<evidence type="ECO:0000256" key="2">
    <source>
        <dbReference type="ARBA" id="ARBA00023125"/>
    </source>
</evidence>
<evidence type="ECO:0000313" key="7">
    <source>
        <dbReference type="Proteomes" id="UP000327157"/>
    </source>
</evidence>
<dbReference type="SUPFAM" id="SSF101941">
    <property type="entry name" value="NAC domain"/>
    <property type="match status" value="1"/>
</dbReference>